<organism evidence="2 3">
    <name type="scientific">Stackebrandtia endophytica</name>
    <dbReference type="NCBI Taxonomy" id="1496996"/>
    <lineage>
        <taxon>Bacteria</taxon>
        <taxon>Bacillati</taxon>
        <taxon>Actinomycetota</taxon>
        <taxon>Actinomycetes</taxon>
        <taxon>Glycomycetales</taxon>
        <taxon>Glycomycetaceae</taxon>
        <taxon>Stackebrandtia</taxon>
    </lineage>
</organism>
<dbReference type="PANTHER" id="PTHR10948:SF23">
    <property type="entry name" value="TRANSPOSASE INSI FOR INSERTION SEQUENCE ELEMENT IS30A-RELATED"/>
    <property type="match status" value="1"/>
</dbReference>
<gene>
    <name evidence="2" type="ORF">FB566_2463</name>
</gene>
<evidence type="ECO:0000313" key="3">
    <source>
        <dbReference type="Proteomes" id="UP000317043"/>
    </source>
</evidence>
<dbReference type="InterPro" id="IPR051917">
    <property type="entry name" value="Transposase-Integrase"/>
</dbReference>
<dbReference type="Pfam" id="PF13936">
    <property type="entry name" value="HTH_38"/>
    <property type="match status" value="1"/>
</dbReference>
<name>A0A543AWI9_9ACTN</name>
<dbReference type="AlphaFoldDB" id="A0A543AWI9"/>
<dbReference type="InterPro" id="IPR036390">
    <property type="entry name" value="WH_DNA-bd_sf"/>
</dbReference>
<dbReference type="GO" id="GO:0005829">
    <property type="term" value="C:cytosol"/>
    <property type="evidence" value="ECO:0007669"/>
    <property type="project" value="TreeGrafter"/>
</dbReference>
<protein>
    <submittedName>
        <fullName evidence="2">MarR family protein</fullName>
    </submittedName>
</protein>
<dbReference type="RefSeq" id="WP_211347657.1">
    <property type="nucleotide sequence ID" value="NZ_JBHTGS010000001.1"/>
</dbReference>
<dbReference type="InterPro" id="IPR009057">
    <property type="entry name" value="Homeodomain-like_sf"/>
</dbReference>
<dbReference type="EMBL" id="VFOW01000001">
    <property type="protein sequence ID" value="TQL76919.1"/>
    <property type="molecule type" value="Genomic_DNA"/>
</dbReference>
<dbReference type="GO" id="GO:0003700">
    <property type="term" value="F:DNA-binding transcription factor activity"/>
    <property type="evidence" value="ECO:0007669"/>
    <property type="project" value="InterPro"/>
</dbReference>
<comment type="caution">
    <text evidence="2">The sequence shown here is derived from an EMBL/GenBank/DDBJ whole genome shotgun (WGS) entry which is preliminary data.</text>
</comment>
<keyword evidence="3" id="KW-1185">Reference proteome</keyword>
<dbReference type="InterPro" id="IPR038116">
    <property type="entry name" value="TrpR-like_sf"/>
</dbReference>
<accession>A0A543AWI9</accession>
<sequence>MPGRRLGHEDRHRIARWLLEGRTYTEIARRLNRSTSTITREVARNGGPRHYQADHAHRLTRLRARRPKPTPQAAVPADSAAYGRDPRAVFAFEERLAEVATDTGSPHTVSRILAALFITDSGSLTTAELVQRLRISPASISTAVKLAEHQGLLGRVHGPRGKQTYTVEGDIGRRPLMANVRSNELLAEICHQGAEVLGRSTPAGARLDKMGTFLSLISQDLAISLQRRADEVFGEHPESIP</sequence>
<dbReference type="InterPro" id="IPR025246">
    <property type="entry name" value="IS30-like_HTH"/>
</dbReference>
<feature type="domain" description="Transposase IS30-like HTH" evidence="1">
    <location>
        <begin position="3"/>
        <end position="45"/>
    </location>
</feature>
<dbReference type="SUPFAM" id="SSF46785">
    <property type="entry name" value="Winged helix' DNA-binding domain"/>
    <property type="match status" value="1"/>
</dbReference>
<dbReference type="PANTHER" id="PTHR10948">
    <property type="entry name" value="TRANSPOSASE"/>
    <property type="match status" value="1"/>
</dbReference>
<reference evidence="2 3" key="1">
    <citation type="submission" date="2019-06" db="EMBL/GenBank/DDBJ databases">
        <title>Sequencing the genomes of 1000 actinobacteria strains.</title>
        <authorList>
            <person name="Klenk H.-P."/>
        </authorList>
    </citation>
    <scope>NUCLEOTIDE SEQUENCE [LARGE SCALE GENOMIC DNA]</scope>
    <source>
        <strain evidence="2 3">DSM 45928</strain>
    </source>
</reference>
<dbReference type="Gene3D" id="1.10.10.10">
    <property type="entry name" value="Winged helix-like DNA-binding domain superfamily/Winged helix DNA-binding domain"/>
    <property type="match status" value="1"/>
</dbReference>
<proteinExistence type="predicted"/>
<dbReference type="InParanoid" id="A0A543AWI9"/>
<dbReference type="GO" id="GO:0032196">
    <property type="term" value="P:transposition"/>
    <property type="evidence" value="ECO:0007669"/>
    <property type="project" value="TreeGrafter"/>
</dbReference>
<dbReference type="GO" id="GO:0004803">
    <property type="term" value="F:transposase activity"/>
    <property type="evidence" value="ECO:0007669"/>
    <property type="project" value="TreeGrafter"/>
</dbReference>
<dbReference type="Proteomes" id="UP000317043">
    <property type="component" value="Unassembled WGS sequence"/>
</dbReference>
<dbReference type="InterPro" id="IPR036388">
    <property type="entry name" value="WH-like_DNA-bd_sf"/>
</dbReference>
<evidence type="ECO:0000313" key="2">
    <source>
        <dbReference type="EMBL" id="TQL76919.1"/>
    </source>
</evidence>
<dbReference type="SUPFAM" id="SSF46689">
    <property type="entry name" value="Homeodomain-like"/>
    <property type="match status" value="1"/>
</dbReference>
<evidence type="ECO:0000259" key="1">
    <source>
        <dbReference type="Pfam" id="PF13936"/>
    </source>
</evidence>
<dbReference type="Gene3D" id="1.10.1270.10">
    <property type="entry name" value="TrpR-like"/>
    <property type="match status" value="1"/>
</dbReference>